<keyword evidence="3 5" id="KW-0732">Signal</keyword>
<evidence type="ECO:0000313" key="7">
    <source>
        <dbReference type="Proteomes" id="UP000254939"/>
    </source>
</evidence>
<evidence type="ECO:0000256" key="2">
    <source>
        <dbReference type="ARBA" id="ARBA00022448"/>
    </source>
</evidence>
<organism evidence="6 7">
    <name type="scientific">Rhizobium grahamii</name>
    <dbReference type="NCBI Taxonomy" id="1120045"/>
    <lineage>
        <taxon>Bacteria</taxon>
        <taxon>Pseudomonadati</taxon>
        <taxon>Pseudomonadota</taxon>
        <taxon>Alphaproteobacteria</taxon>
        <taxon>Hyphomicrobiales</taxon>
        <taxon>Rhizobiaceae</taxon>
        <taxon>Rhizobium/Agrobacterium group</taxon>
        <taxon>Rhizobium</taxon>
    </lineage>
</organism>
<feature type="signal peptide" evidence="5">
    <location>
        <begin position="1"/>
        <end position="24"/>
    </location>
</feature>
<dbReference type="OrthoDB" id="7319459at2"/>
<dbReference type="AlphaFoldDB" id="A0A370KJ12"/>
<dbReference type="GO" id="GO:1901982">
    <property type="term" value="F:maltose binding"/>
    <property type="evidence" value="ECO:0007669"/>
    <property type="project" value="TreeGrafter"/>
</dbReference>
<dbReference type="GO" id="GO:0015768">
    <property type="term" value="P:maltose transport"/>
    <property type="evidence" value="ECO:0007669"/>
    <property type="project" value="TreeGrafter"/>
</dbReference>
<dbReference type="EMBL" id="NAAC01000031">
    <property type="protein sequence ID" value="RDJ05870.1"/>
    <property type="molecule type" value="Genomic_DNA"/>
</dbReference>
<evidence type="ECO:0000256" key="4">
    <source>
        <dbReference type="ARBA" id="ARBA00022764"/>
    </source>
</evidence>
<gene>
    <name evidence="6" type="ORF">B5K06_25460</name>
</gene>
<evidence type="ECO:0000313" key="6">
    <source>
        <dbReference type="EMBL" id="RDJ05870.1"/>
    </source>
</evidence>
<proteinExistence type="inferred from homology"/>
<reference evidence="6 7" key="1">
    <citation type="submission" date="2017-03" db="EMBL/GenBank/DDBJ databases">
        <title>Genome analysis of Rhizobial strains effectives or ineffectives for nitrogen fixation isolated from bean seeds.</title>
        <authorList>
            <person name="Peralta H."/>
            <person name="Aguilar-Vera A."/>
            <person name="Mora Y."/>
            <person name="Vargas-Lagunas C."/>
            <person name="Girard L."/>
            <person name="Mora J."/>
        </authorList>
    </citation>
    <scope>NUCLEOTIDE SEQUENCE [LARGE SCALE GENOMIC DNA]</scope>
    <source>
        <strain evidence="6 7">CCGM3</strain>
    </source>
</reference>
<name>A0A370KJ12_9HYPH</name>
<comment type="similarity">
    <text evidence="1">Belongs to the bacterial solute-binding protein 1 family.</text>
</comment>
<dbReference type="RefSeq" id="WP_114715191.1">
    <property type="nucleotide sequence ID" value="NZ_KZ857266.1"/>
</dbReference>
<evidence type="ECO:0000256" key="5">
    <source>
        <dbReference type="SAM" id="SignalP"/>
    </source>
</evidence>
<dbReference type="GO" id="GO:0042956">
    <property type="term" value="P:maltodextrin transmembrane transport"/>
    <property type="evidence" value="ECO:0007669"/>
    <property type="project" value="TreeGrafter"/>
</dbReference>
<dbReference type="GO" id="GO:0055052">
    <property type="term" value="C:ATP-binding cassette (ABC) transporter complex, substrate-binding subunit-containing"/>
    <property type="evidence" value="ECO:0007669"/>
    <property type="project" value="TreeGrafter"/>
</dbReference>
<dbReference type="InterPro" id="IPR006059">
    <property type="entry name" value="SBP"/>
</dbReference>
<evidence type="ECO:0000256" key="3">
    <source>
        <dbReference type="ARBA" id="ARBA00022729"/>
    </source>
</evidence>
<dbReference type="Gene3D" id="3.40.190.10">
    <property type="entry name" value="Periplasmic binding protein-like II"/>
    <property type="match status" value="1"/>
</dbReference>
<dbReference type="Pfam" id="PF13416">
    <property type="entry name" value="SBP_bac_8"/>
    <property type="match status" value="1"/>
</dbReference>
<accession>A0A370KJ12</accession>
<dbReference type="SUPFAM" id="SSF53850">
    <property type="entry name" value="Periplasmic binding protein-like II"/>
    <property type="match status" value="1"/>
</dbReference>
<protein>
    <submittedName>
        <fullName evidence="6">ABC transporter substrate-binding protein</fullName>
    </submittedName>
</protein>
<evidence type="ECO:0000256" key="1">
    <source>
        <dbReference type="ARBA" id="ARBA00008520"/>
    </source>
</evidence>
<sequence>MPRMLRFAKCVLVATSLLASSAHAQETVAWWDFLSGGDGVRMKQLISDFNKAHEGSIKIEATTLEWGTPFYSKVQTAASVGEAPDIMTYHASRIPLAVKQGILQEITPDDWTKMGLAKSDYADTTWNAVSIDSKQYAVPFDTHPIVLYYNKDILAKAGLLTEAGKPKGLDSAANFEATLKGLKDAGVKFPLGSVTADGNFMFRTVYSLMGQQDGELLTGGEFLAGDNGEKLQNALALLQGWTKDGLQSSYTDYPATVALFTSGEAAMMINGVWEVPTMVDLKKQGKLFEWGAVELPVLFKHPSTYADSHTFAIPANKGKEMTAEKKKAVLEVISWLSKHSLYWASAGHIPAYGPVTASAEYKAMEPNASYSSLTANMIFDPKTPLAGVAGPIFDVMSTYFVPTLNNEMDPAKAVKEIKSELNDL</sequence>
<keyword evidence="4" id="KW-0574">Periplasm</keyword>
<dbReference type="PANTHER" id="PTHR30061:SF50">
    <property type="entry name" value="MALTOSE_MALTODEXTRIN-BINDING PERIPLASMIC PROTEIN"/>
    <property type="match status" value="1"/>
</dbReference>
<dbReference type="PANTHER" id="PTHR30061">
    <property type="entry name" value="MALTOSE-BINDING PERIPLASMIC PROTEIN"/>
    <property type="match status" value="1"/>
</dbReference>
<comment type="caution">
    <text evidence="6">The sequence shown here is derived from an EMBL/GenBank/DDBJ whole genome shotgun (WGS) entry which is preliminary data.</text>
</comment>
<feature type="chain" id="PRO_5016653856" evidence="5">
    <location>
        <begin position="25"/>
        <end position="424"/>
    </location>
</feature>
<dbReference type="Proteomes" id="UP000254939">
    <property type="component" value="Unassembled WGS sequence"/>
</dbReference>
<keyword evidence="2" id="KW-0813">Transport</keyword>